<dbReference type="EMBL" id="FZNR01000005">
    <property type="protein sequence ID" value="SNR77840.1"/>
    <property type="molecule type" value="Genomic_DNA"/>
</dbReference>
<feature type="transmembrane region" description="Helical" evidence="1">
    <location>
        <begin position="12"/>
        <end position="31"/>
    </location>
</feature>
<evidence type="ECO:0000313" key="3">
    <source>
        <dbReference type="Proteomes" id="UP000198415"/>
    </source>
</evidence>
<evidence type="ECO:0000256" key="1">
    <source>
        <dbReference type="SAM" id="Phobius"/>
    </source>
</evidence>
<feature type="transmembrane region" description="Helical" evidence="1">
    <location>
        <begin position="43"/>
        <end position="61"/>
    </location>
</feature>
<proteinExistence type="predicted"/>
<evidence type="ECO:0000313" key="2">
    <source>
        <dbReference type="EMBL" id="SNR77840.1"/>
    </source>
</evidence>
<name>A0A238Z3F8_9ACTN</name>
<keyword evidence="1" id="KW-1133">Transmembrane helix</keyword>
<dbReference type="OrthoDB" id="3405212at2"/>
<keyword evidence="1" id="KW-0472">Membrane</keyword>
<organism evidence="2 3">
    <name type="scientific">Actinoplanes regularis</name>
    <dbReference type="NCBI Taxonomy" id="52697"/>
    <lineage>
        <taxon>Bacteria</taxon>
        <taxon>Bacillati</taxon>
        <taxon>Actinomycetota</taxon>
        <taxon>Actinomycetes</taxon>
        <taxon>Micromonosporales</taxon>
        <taxon>Micromonosporaceae</taxon>
        <taxon>Actinoplanes</taxon>
    </lineage>
</organism>
<sequence length="62" mass="6658">MGDFKVKIIPKPGSAVPSVLGILFLVVFAILRPHEAAEVFKTLISTIFDMAVTVVKAIFGVD</sequence>
<dbReference type="RefSeq" id="WP_089294065.1">
    <property type="nucleotide sequence ID" value="NZ_BOMU01000035.1"/>
</dbReference>
<accession>A0A238Z3F8</accession>
<keyword evidence="3" id="KW-1185">Reference proteome</keyword>
<dbReference type="AlphaFoldDB" id="A0A238Z3F8"/>
<dbReference type="Proteomes" id="UP000198415">
    <property type="component" value="Unassembled WGS sequence"/>
</dbReference>
<reference evidence="2 3" key="1">
    <citation type="submission" date="2017-06" db="EMBL/GenBank/DDBJ databases">
        <authorList>
            <person name="Kim H.J."/>
            <person name="Triplett B.A."/>
        </authorList>
    </citation>
    <scope>NUCLEOTIDE SEQUENCE [LARGE SCALE GENOMIC DNA]</scope>
    <source>
        <strain evidence="2 3">DSM 43151</strain>
    </source>
</reference>
<protein>
    <submittedName>
        <fullName evidence="2">Uncharacterized protein</fullName>
    </submittedName>
</protein>
<keyword evidence="1" id="KW-0812">Transmembrane</keyword>
<gene>
    <name evidence="2" type="ORF">SAMN06264365_105402</name>
</gene>